<keyword evidence="6" id="KW-0472">Membrane</keyword>
<evidence type="ECO:0000256" key="6">
    <source>
        <dbReference type="ARBA" id="ARBA00023136"/>
    </source>
</evidence>
<keyword evidence="5" id="KW-1133">Transmembrane helix</keyword>
<dbReference type="Pfam" id="PF03799">
    <property type="entry name" value="FtsQ_DivIB_C"/>
    <property type="match status" value="1"/>
</dbReference>
<dbReference type="Gene3D" id="3.10.20.310">
    <property type="entry name" value="membrane protein fhac"/>
    <property type="match status" value="1"/>
</dbReference>
<evidence type="ECO:0000256" key="2">
    <source>
        <dbReference type="ARBA" id="ARBA00022475"/>
    </source>
</evidence>
<dbReference type="PROSITE" id="PS51779">
    <property type="entry name" value="POTRA"/>
    <property type="match status" value="1"/>
</dbReference>
<evidence type="ECO:0000256" key="5">
    <source>
        <dbReference type="ARBA" id="ARBA00022989"/>
    </source>
</evidence>
<dbReference type="InterPro" id="IPR005548">
    <property type="entry name" value="Cell_div_FtsQ/DivIB_C"/>
</dbReference>
<dbReference type="GO" id="GO:0005886">
    <property type="term" value="C:plasma membrane"/>
    <property type="evidence" value="ECO:0007669"/>
    <property type="project" value="TreeGrafter"/>
</dbReference>
<evidence type="ECO:0000256" key="4">
    <source>
        <dbReference type="ARBA" id="ARBA00022692"/>
    </source>
</evidence>
<dbReference type="STRING" id="585529.HMPREF0291_11259"/>
<evidence type="ECO:0000313" key="9">
    <source>
        <dbReference type="EMBL" id="EFK53602.1"/>
    </source>
</evidence>
<keyword evidence="3" id="KW-0132">Cell division</keyword>
<dbReference type="eggNOG" id="COG1589">
    <property type="taxonomic scope" value="Bacteria"/>
</dbReference>
<proteinExistence type="predicted"/>
<dbReference type="EMBL" id="ACLJ02000003">
    <property type="protein sequence ID" value="EFK53602.1"/>
    <property type="molecule type" value="Genomic_DNA"/>
</dbReference>
<keyword evidence="4" id="KW-0812">Transmembrane</keyword>
<dbReference type="OrthoDB" id="9790760at2"/>
<keyword evidence="10" id="KW-1185">Reference proteome</keyword>
<keyword evidence="7" id="KW-0131">Cell cycle</keyword>
<dbReference type="Proteomes" id="UP000004208">
    <property type="component" value="Unassembled WGS sequence"/>
</dbReference>
<feature type="domain" description="POTRA" evidence="8">
    <location>
        <begin position="33"/>
        <end position="101"/>
    </location>
</feature>
<dbReference type="InterPro" id="IPR034746">
    <property type="entry name" value="POTRA"/>
</dbReference>
<dbReference type="AlphaFoldDB" id="D7WEM5"/>
<evidence type="ECO:0000256" key="1">
    <source>
        <dbReference type="ARBA" id="ARBA00004370"/>
    </source>
</evidence>
<evidence type="ECO:0000313" key="10">
    <source>
        <dbReference type="Proteomes" id="UP000004208"/>
    </source>
</evidence>
<reference evidence="9" key="1">
    <citation type="submission" date="2010-06" db="EMBL/GenBank/DDBJ databases">
        <authorList>
            <person name="Muzny D."/>
            <person name="Qin X."/>
            <person name="Buhay C."/>
            <person name="Dugan-Rocha S."/>
            <person name="Ding Y."/>
            <person name="Chen G."/>
            <person name="Hawes A."/>
            <person name="Holder M."/>
            <person name="Jhangiani S."/>
            <person name="Johnson A."/>
            <person name="Khan Z."/>
            <person name="Li Z."/>
            <person name="Liu W."/>
            <person name="Liu X."/>
            <person name="Perez L."/>
            <person name="Shen H."/>
            <person name="Wang Q."/>
            <person name="Watt J."/>
            <person name="Xi L."/>
            <person name="Xin Y."/>
            <person name="Zhou J."/>
            <person name="Deng J."/>
            <person name="Jiang H."/>
            <person name="Liu Y."/>
            <person name="Qu J."/>
            <person name="Song X.-Z."/>
            <person name="Zhang L."/>
            <person name="Villasana D."/>
            <person name="Johnson A."/>
            <person name="Liu J."/>
            <person name="Liyanage D."/>
            <person name="Lorensuhewa L."/>
            <person name="Robinson T."/>
            <person name="Song A."/>
            <person name="Song B.-B."/>
            <person name="Dinh H."/>
            <person name="Thornton R."/>
            <person name="Coyle M."/>
            <person name="Francisco L."/>
            <person name="Jackson L."/>
            <person name="Javaid M."/>
            <person name="Korchina V."/>
            <person name="Kovar C."/>
            <person name="Mata R."/>
            <person name="Mathew T."/>
            <person name="Ngo R."/>
            <person name="Nguyen L."/>
            <person name="Nguyen N."/>
            <person name="Okwuonu G."/>
            <person name="Ongeri F."/>
            <person name="Pham C."/>
            <person name="Simmons D."/>
            <person name="Wilczek-Boney K."/>
            <person name="Hale W."/>
            <person name="Jakkamsetti A."/>
            <person name="Pham P."/>
            <person name="Ruth R."/>
            <person name="San Lucas F."/>
            <person name="Warren J."/>
            <person name="Zhang J."/>
            <person name="Zhao Z."/>
            <person name="Zhou C."/>
            <person name="Zhu D."/>
            <person name="Lee S."/>
            <person name="Bess C."/>
            <person name="Blankenburg K."/>
            <person name="Forbes L."/>
            <person name="Fu Q."/>
            <person name="Gubbala S."/>
            <person name="Hirani K."/>
            <person name="Jayaseelan J.C."/>
            <person name="Lara F."/>
            <person name="Munidasa M."/>
            <person name="Palculict T."/>
            <person name="Patil S."/>
            <person name="Pu L.-L."/>
            <person name="Saada N."/>
            <person name="Tang L."/>
            <person name="Weissenberger G."/>
            <person name="Zhu Y."/>
            <person name="Hemphill L."/>
            <person name="Shang Y."/>
            <person name="Youmans B."/>
            <person name="Ayvaz T."/>
            <person name="Ross M."/>
            <person name="Santibanez J."/>
            <person name="Aqrawi P."/>
            <person name="Gross S."/>
            <person name="Joshi V."/>
            <person name="Fowler G."/>
            <person name="Nazareth L."/>
            <person name="Reid J."/>
            <person name="Worley K."/>
            <person name="Petrosino J."/>
            <person name="Highlander S."/>
            <person name="Gibbs R."/>
        </authorList>
    </citation>
    <scope>NUCLEOTIDE SEQUENCE [LARGE SCALE GENOMIC DNA]</scope>
    <source>
        <strain evidence="9">ATCC 33030</strain>
    </source>
</reference>
<dbReference type="InterPro" id="IPR013685">
    <property type="entry name" value="POTRA_FtsQ_type"/>
</dbReference>
<comment type="caution">
    <text evidence="9">The sequence shown here is derived from an EMBL/GenBank/DDBJ whole genome shotgun (WGS) entry which is preliminary data.</text>
</comment>
<dbReference type="InterPro" id="IPR050487">
    <property type="entry name" value="FtsQ_DivIB"/>
</dbReference>
<dbReference type="GO" id="GO:0051301">
    <property type="term" value="P:cell division"/>
    <property type="evidence" value="ECO:0007669"/>
    <property type="project" value="UniProtKB-KW"/>
</dbReference>
<sequence length="220" mass="23375">MRAMPVKRIAGAIAALLVLVAVAWAIIYFTPVMTVKNVVADGNQHVSDEDIASATGVEPGIPLAQVNTREAASGVASLPWVKSATASRSWPSTLKIKVEENVAVAFMKGSQGATLIDAEGREFAVDTPPDNAVELTGGMNDENVRKDAVDIVASLSEKAKGAVDSIEARSKYDFVLHLKDKTVVWGASEDNENKSLALDTVLQREGGEFNVSNPQQITSK</sequence>
<dbReference type="PANTHER" id="PTHR37820">
    <property type="entry name" value="CELL DIVISION PROTEIN DIVIB"/>
    <property type="match status" value="1"/>
</dbReference>
<evidence type="ECO:0000256" key="3">
    <source>
        <dbReference type="ARBA" id="ARBA00022618"/>
    </source>
</evidence>
<name>D7WEM5_9CORY</name>
<comment type="subcellular location">
    <subcellularLocation>
        <location evidence="1">Membrane</location>
    </subcellularLocation>
</comment>
<keyword evidence="2" id="KW-1003">Cell membrane</keyword>
<protein>
    <submittedName>
        <fullName evidence="9">POTRA domain protein, FtsQ-type</fullName>
    </submittedName>
</protein>
<dbReference type="HOGENOM" id="CLU_047677_1_1_11"/>
<evidence type="ECO:0000256" key="7">
    <source>
        <dbReference type="ARBA" id="ARBA00023306"/>
    </source>
</evidence>
<accession>D7WEM5</accession>
<dbReference type="PANTHER" id="PTHR37820:SF1">
    <property type="entry name" value="CELL DIVISION PROTEIN FTSQ"/>
    <property type="match status" value="1"/>
</dbReference>
<evidence type="ECO:0000259" key="8">
    <source>
        <dbReference type="PROSITE" id="PS51779"/>
    </source>
</evidence>
<gene>
    <name evidence="9" type="ORF">HMPREF0291_11259</name>
</gene>
<organism evidence="9 10">
    <name type="scientific">Corynebacterium genitalium ATCC 33030</name>
    <dbReference type="NCBI Taxonomy" id="585529"/>
    <lineage>
        <taxon>Bacteria</taxon>
        <taxon>Bacillati</taxon>
        <taxon>Actinomycetota</taxon>
        <taxon>Actinomycetes</taxon>
        <taxon>Mycobacteriales</taxon>
        <taxon>Corynebacteriaceae</taxon>
        <taxon>Corynebacterium</taxon>
    </lineage>
</organism>
<dbReference type="Pfam" id="PF08478">
    <property type="entry name" value="POTRA_1"/>
    <property type="match status" value="1"/>
</dbReference>